<comment type="similarity">
    <text evidence="1">Belongs to the LEA type SMP family.</text>
</comment>
<feature type="domain" description="SMP" evidence="3">
    <location>
        <begin position="135"/>
        <end position="192"/>
    </location>
</feature>
<sequence>MSQEQPKRPPAQQDPVKYGDIFQVSGELASKPVAPKDAATAQAAESIVLGQVQKGGPAAVMQSAADVNVRRGVLRRDDVTETTREHGVSILEEDVGGQRVFTEAVGGEVVGRYVVAEQKEETIDPPLSALNPIVVTIGQALESVALSVGDKPVDESDAAAIQAVESRATGLNKVIPGGVASEAQSAAKHNARTMAEEKKIKLRDVLVGGDKEDADAAVGAELRNKMEMTTYPGGVAASMVAAANLNQQQQT</sequence>
<evidence type="ECO:0000259" key="3">
    <source>
        <dbReference type="Pfam" id="PF04927"/>
    </source>
</evidence>
<accession>A0ABR0XZQ1</accession>
<feature type="domain" description="SMP" evidence="3">
    <location>
        <begin position="16"/>
        <end position="70"/>
    </location>
</feature>
<dbReference type="Proteomes" id="UP001318860">
    <property type="component" value="Unassembled WGS sequence"/>
</dbReference>
<evidence type="ECO:0000256" key="2">
    <source>
        <dbReference type="ARBA" id="ARBA00022737"/>
    </source>
</evidence>
<reference evidence="4 5" key="1">
    <citation type="journal article" date="2021" name="Comput. Struct. Biotechnol. J.">
        <title>De novo genome assembly of the potent medicinal plant Rehmannia glutinosa using nanopore technology.</title>
        <authorList>
            <person name="Ma L."/>
            <person name="Dong C."/>
            <person name="Song C."/>
            <person name="Wang X."/>
            <person name="Zheng X."/>
            <person name="Niu Y."/>
            <person name="Chen S."/>
            <person name="Feng W."/>
        </authorList>
    </citation>
    <scope>NUCLEOTIDE SEQUENCE [LARGE SCALE GENOMIC DNA]</scope>
    <source>
        <strain evidence="4">DH-2019</strain>
    </source>
</reference>
<proteinExistence type="inferred from homology"/>
<gene>
    <name evidence="4" type="ORF">DH2020_001523</name>
</gene>
<feature type="domain" description="SMP" evidence="3">
    <location>
        <begin position="210"/>
        <end position="248"/>
    </location>
</feature>
<dbReference type="Pfam" id="PF04927">
    <property type="entry name" value="SMP"/>
    <property type="match status" value="3"/>
</dbReference>
<dbReference type="PANTHER" id="PTHR31174:SF31">
    <property type="entry name" value="LATE EMBRYOGENESIS ABUNDANT PROTEIN 3"/>
    <property type="match status" value="1"/>
</dbReference>
<evidence type="ECO:0000313" key="4">
    <source>
        <dbReference type="EMBL" id="KAK6164659.1"/>
    </source>
</evidence>
<organism evidence="4 5">
    <name type="scientific">Rehmannia glutinosa</name>
    <name type="common">Chinese foxglove</name>
    <dbReference type="NCBI Taxonomy" id="99300"/>
    <lineage>
        <taxon>Eukaryota</taxon>
        <taxon>Viridiplantae</taxon>
        <taxon>Streptophyta</taxon>
        <taxon>Embryophyta</taxon>
        <taxon>Tracheophyta</taxon>
        <taxon>Spermatophyta</taxon>
        <taxon>Magnoliopsida</taxon>
        <taxon>eudicotyledons</taxon>
        <taxon>Gunneridae</taxon>
        <taxon>Pentapetalae</taxon>
        <taxon>asterids</taxon>
        <taxon>lamiids</taxon>
        <taxon>Lamiales</taxon>
        <taxon>Orobanchaceae</taxon>
        <taxon>Rehmannieae</taxon>
        <taxon>Rehmannia</taxon>
    </lineage>
</organism>
<evidence type="ECO:0000313" key="5">
    <source>
        <dbReference type="Proteomes" id="UP001318860"/>
    </source>
</evidence>
<comment type="caution">
    <text evidence="4">The sequence shown here is derived from an EMBL/GenBank/DDBJ whole genome shotgun (WGS) entry which is preliminary data.</text>
</comment>
<protein>
    <recommendedName>
        <fullName evidence="3">SMP domain-containing protein</fullName>
    </recommendedName>
</protein>
<keyword evidence="2" id="KW-0677">Repeat</keyword>
<dbReference type="InterPro" id="IPR007011">
    <property type="entry name" value="LEA_SMP_dom"/>
</dbReference>
<evidence type="ECO:0000256" key="1">
    <source>
        <dbReference type="ARBA" id="ARBA00010733"/>
    </source>
</evidence>
<keyword evidence="5" id="KW-1185">Reference proteome</keyword>
<dbReference type="InterPro" id="IPR042971">
    <property type="entry name" value="LEA_SMP"/>
</dbReference>
<dbReference type="PANTHER" id="PTHR31174">
    <property type="entry name" value="SEED MATURATION FAMILY PROTEIN"/>
    <property type="match status" value="1"/>
</dbReference>
<dbReference type="EMBL" id="JABTTQ020000001">
    <property type="protein sequence ID" value="KAK6164659.1"/>
    <property type="molecule type" value="Genomic_DNA"/>
</dbReference>
<name>A0ABR0XZQ1_REHGL</name>